<dbReference type="PANTHER" id="PTHR30349:SF64">
    <property type="entry name" value="PROPHAGE INTEGRASE INTD-RELATED"/>
    <property type="match status" value="1"/>
</dbReference>
<evidence type="ECO:0000313" key="6">
    <source>
        <dbReference type="Proteomes" id="UP001595792"/>
    </source>
</evidence>
<dbReference type="PROSITE" id="PS51898">
    <property type="entry name" value="TYR_RECOMBINASE"/>
    <property type="match status" value="1"/>
</dbReference>
<evidence type="ECO:0000256" key="1">
    <source>
        <dbReference type="ARBA" id="ARBA00008857"/>
    </source>
</evidence>
<dbReference type="InterPro" id="IPR010998">
    <property type="entry name" value="Integrase_recombinase_N"/>
</dbReference>
<dbReference type="InterPro" id="IPR050090">
    <property type="entry name" value="Tyrosine_recombinase_XerCD"/>
</dbReference>
<dbReference type="Gene3D" id="1.10.443.10">
    <property type="entry name" value="Intergrase catalytic core"/>
    <property type="match status" value="1"/>
</dbReference>
<evidence type="ECO:0000256" key="2">
    <source>
        <dbReference type="ARBA" id="ARBA00023125"/>
    </source>
</evidence>
<dbReference type="InterPro" id="IPR002104">
    <property type="entry name" value="Integrase_catalytic"/>
</dbReference>
<keyword evidence="2" id="KW-0238">DNA-binding</keyword>
<dbReference type="SUPFAM" id="SSF56349">
    <property type="entry name" value="DNA breaking-rejoining enzymes"/>
    <property type="match status" value="1"/>
</dbReference>
<dbReference type="Pfam" id="PF17293">
    <property type="entry name" value="Arm-DNA-bind_5"/>
    <property type="match status" value="1"/>
</dbReference>
<evidence type="ECO:0000259" key="4">
    <source>
        <dbReference type="PROSITE" id="PS51898"/>
    </source>
</evidence>
<dbReference type="PANTHER" id="PTHR30349">
    <property type="entry name" value="PHAGE INTEGRASE-RELATED"/>
    <property type="match status" value="1"/>
</dbReference>
<reference evidence="6" key="1">
    <citation type="journal article" date="2019" name="Int. J. Syst. Evol. Microbiol.">
        <title>The Global Catalogue of Microorganisms (GCM) 10K type strain sequencing project: providing services to taxonomists for standard genome sequencing and annotation.</title>
        <authorList>
            <consortium name="The Broad Institute Genomics Platform"/>
            <consortium name="The Broad Institute Genome Sequencing Center for Infectious Disease"/>
            <person name="Wu L."/>
            <person name="Ma J."/>
        </authorList>
    </citation>
    <scope>NUCLEOTIDE SEQUENCE [LARGE SCALE GENOMIC DNA]</scope>
    <source>
        <strain evidence="6">CCM 8689</strain>
    </source>
</reference>
<proteinExistence type="inferred from homology"/>
<dbReference type="EMBL" id="JBHSBY010000127">
    <property type="protein sequence ID" value="MFC4197802.1"/>
    <property type="molecule type" value="Genomic_DNA"/>
</dbReference>
<name>A0ABV8NQH8_9SPHI</name>
<dbReference type="Proteomes" id="UP001595792">
    <property type="component" value="Unassembled WGS sequence"/>
</dbReference>
<keyword evidence="6" id="KW-1185">Reference proteome</keyword>
<evidence type="ECO:0000256" key="3">
    <source>
        <dbReference type="ARBA" id="ARBA00023172"/>
    </source>
</evidence>
<dbReference type="CDD" id="cd01185">
    <property type="entry name" value="INTN1_C_like"/>
    <property type="match status" value="1"/>
</dbReference>
<accession>A0ABV8NQH8</accession>
<organism evidence="5 6">
    <name type="scientific">Pedobacter jamesrossensis</name>
    <dbReference type="NCBI Taxonomy" id="1908238"/>
    <lineage>
        <taxon>Bacteria</taxon>
        <taxon>Pseudomonadati</taxon>
        <taxon>Bacteroidota</taxon>
        <taxon>Sphingobacteriia</taxon>
        <taxon>Sphingobacteriales</taxon>
        <taxon>Sphingobacteriaceae</taxon>
        <taxon>Pedobacter</taxon>
    </lineage>
</organism>
<feature type="domain" description="Tyr recombinase" evidence="4">
    <location>
        <begin position="183"/>
        <end position="353"/>
    </location>
</feature>
<protein>
    <submittedName>
        <fullName evidence="5">Site-specific integrase</fullName>
    </submittedName>
</protein>
<keyword evidence="3" id="KW-0233">DNA recombination</keyword>
<dbReference type="RefSeq" id="WP_378961442.1">
    <property type="nucleotide sequence ID" value="NZ_JBHRXC010000016.1"/>
</dbReference>
<evidence type="ECO:0000313" key="5">
    <source>
        <dbReference type="EMBL" id="MFC4197802.1"/>
    </source>
</evidence>
<comment type="similarity">
    <text evidence="1">Belongs to the 'phage' integrase family.</text>
</comment>
<dbReference type="InterPro" id="IPR013762">
    <property type="entry name" value="Integrase-like_cat_sf"/>
</dbReference>
<comment type="caution">
    <text evidence="5">The sequence shown here is derived from an EMBL/GenBank/DDBJ whole genome shotgun (WGS) entry which is preliminary data.</text>
</comment>
<dbReference type="Gene3D" id="1.10.150.130">
    <property type="match status" value="1"/>
</dbReference>
<dbReference type="InterPro" id="IPR035386">
    <property type="entry name" value="Arm-DNA-bind_5"/>
</dbReference>
<dbReference type="Pfam" id="PF13102">
    <property type="entry name" value="Phage_int_SAM_5"/>
    <property type="match status" value="1"/>
</dbReference>
<gene>
    <name evidence="5" type="ORF">ACFOUY_13940</name>
</gene>
<dbReference type="Pfam" id="PF00589">
    <property type="entry name" value="Phage_integrase"/>
    <property type="match status" value="1"/>
</dbReference>
<dbReference type="InterPro" id="IPR025269">
    <property type="entry name" value="SAM-like_dom"/>
</dbReference>
<dbReference type="InterPro" id="IPR011010">
    <property type="entry name" value="DNA_brk_join_enz"/>
</dbReference>
<sequence length="357" mass="42014">MISVRYKELKSGKFSAYLDIYMKSDGKGKRNYEFLSIYVHKDYSNPKARVMEVDKENFKLLQAIRNARETELNFSAHGYEVPGKVNYNLLDYVDDCLNKKFNYKLECLNIHLHRYVEDKHTTFSDVNVEFLENFQKYLLTKVSQNTTSAYMGVFRQYYNKLITKGYIKSSAFSEFKAVEEEYLERTTLTIDEVRTLAKSVPKRGNSQVRHAFLFSCFTGLRYSDVRKITFDEIQDGHIVFRPQKTIRKIVRIPLTEQVKEIIKEVEVHPINRKIFWDLPTGQVTNMYLKFWGLEAGITKNMHFHAARHTFATIGLTFGIDLYTMKELLGHSKIEMTQIYAKIVDKKKEEELTKFPKL</sequence>